<dbReference type="NCBIfam" id="TIGR02397">
    <property type="entry name" value="dnaX_nterm"/>
    <property type="match status" value="1"/>
</dbReference>
<dbReference type="GO" id="GO:0003677">
    <property type="term" value="F:DNA binding"/>
    <property type="evidence" value="ECO:0007669"/>
    <property type="project" value="InterPro"/>
</dbReference>
<proteinExistence type="inferred from homology"/>
<keyword evidence="6 11" id="KW-0547">Nucleotide-binding</keyword>
<dbReference type="EMBL" id="MHIB01000045">
    <property type="protein sequence ID" value="OGY43054.1"/>
    <property type="molecule type" value="Genomic_DNA"/>
</dbReference>
<evidence type="ECO:0000313" key="15">
    <source>
        <dbReference type="Proteomes" id="UP000178930"/>
    </source>
</evidence>
<evidence type="ECO:0000256" key="6">
    <source>
        <dbReference type="ARBA" id="ARBA00022741"/>
    </source>
</evidence>
<dbReference type="NCBIfam" id="NF004046">
    <property type="entry name" value="PRK05563.1"/>
    <property type="match status" value="1"/>
</dbReference>
<comment type="function">
    <text evidence="11">DNA polymerase III is a complex, multichain enzyme responsible for most of the replicative synthesis in bacteria. This DNA polymerase also exhibits 3' to 5' exonuclease activity.</text>
</comment>
<dbReference type="FunFam" id="3.40.50.300:FF:000014">
    <property type="entry name" value="DNA polymerase III subunit gamma/tau"/>
    <property type="match status" value="1"/>
</dbReference>
<dbReference type="EC" id="2.7.7.7" evidence="11"/>
<evidence type="ECO:0000256" key="12">
    <source>
        <dbReference type="SAM" id="MobiDB-lite"/>
    </source>
</evidence>
<evidence type="ECO:0000256" key="8">
    <source>
        <dbReference type="ARBA" id="ARBA00022840"/>
    </source>
</evidence>
<dbReference type="Pfam" id="PF20964">
    <property type="entry name" value="DnaX_C"/>
    <property type="match status" value="1"/>
</dbReference>
<accession>A0A1G1XSX5</accession>
<dbReference type="SUPFAM" id="SSF52540">
    <property type="entry name" value="P-loop containing nucleoside triphosphate hydrolases"/>
    <property type="match status" value="1"/>
</dbReference>
<dbReference type="InterPro" id="IPR008921">
    <property type="entry name" value="DNA_pol3_clamp-load_cplx_C"/>
</dbReference>
<reference evidence="14 15" key="1">
    <citation type="journal article" date="2016" name="Nat. Commun.">
        <title>Thousands of microbial genomes shed light on interconnected biogeochemical processes in an aquifer system.</title>
        <authorList>
            <person name="Anantharaman K."/>
            <person name="Brown C.T."/>
            <person name="Hug L.A."/>
            <person name="Sharon I."/>
            <person name="Castelle C.J."/>
            <person name="Probst A.J."/>
            <person name="Thomas B.C."/>
            <person name="Singh A."/>
            <person name="Wilkins M.J."/>
            <person name="Karaoz U."/>
            <person name="Brodie E.L."/>
            <person name="Williams K.H."/>
            <person name="Hubbard S.S."/>
            <person name="Banfield J.F."/>
        </authorList>
    </citation>
    <scope>NUCLEOTIDE SEQUENCE [LARGE SCALE GENOMIC DNA]</scope>
</reference>
<dbReference type="InterPro" id="IPR048448">
    <property type="entry name" value="DnaX-like_C"/>
</dbReference>
<name>A0A1G1XSX5_9BACT</name>
<dbReference type="Gene3D" id="1.10.8.60">
    <property type="match status" value="1"/>
</dbReference>
<dbReference type="STRING" id="1797532.A2729_03755"/>
<dbReference type="PANTHER" id="PTHR11669">
    <property type="entry name" value="REPLICATION FACTOR C / DNA POLYMERASE III GAMMA-TAU SUBUNIT"/>
    <property type="match status" value="1"/>
</dbReference>
<dbReference type="InterPro" id="IPR027417">
    <property type="entry name" value="P-loop_NTPase"/>
</dbReference>
<keyword evidence="5" id="KW-0479">Metal-binding</keyword>
<dbReference type="GO" id="GO:0009360">
    <property type="term" value="C:DNA polymerase III complex"/>
    <property type="evidence" value="ECO:0007669"/>
    <property type="project" value="InterPro"/>
</dbReference>
<comment type="similarity">
    <text evidence="1 11">Belongs to the DnaX/STICHEL family.</text>
</comment>
<comment type="caution">
    <text evidence="14">The sequence shown here is derived from an EMBL/GenBank/DDBJ whole genome shotgun (WGS) entry which is preliminary data.</text>
</comment>
<dbReference type="Proteomes" id="UP000178930">
    <property type="component" value="Unassembled WGS sequence"/>
</dbReference>
<dbReference type="GO" id="GO:0006261">
    <property type="term" value="P:DNA-templated DNA replication"/>
    <property type="evidence" value="ECO:0007669"/>
    <property type="project" value="TreeGrafter"/>
</dbReference>
<evidence type="ECO:0000256" key="3">
    <source>
        <dbReference type="ARBA" id="ARBA00022695"/>
    </source>
</evidence>
<evidence type="ECO:0000256" key="7">
    <source>
        <dbReference type="ARBA" id="ARBA00022833"/>
    </source>
</evidence>
<comment type="subunit">
    <text evidence="11">DNA polymerase III contains a core (composed of alpha, epsilon and theta chains) that associates with a tau subunit. This core dimerizes to form the POLIII' complex. PolIII' associates with the gamma complex (composed of gamma, delta, delta', psi and chi chains) and with the beta chain to form the complete DNA polymerase III complex.</text>
</comment>
<keyword evidence="4 11" id="KW-0235">DNA replication</keyword>
<dbReference type="GO" id="GO:0046872">
    <property type="term" value="F:metal ion binding"/>
    <property type="evidence" value="ECO:0007669"/>
    <property type="project" value="UniProtKB-KW"/>
</dbReference>
<evidence type="ECO:0000256" key="10">
    <source>
        <dbReference type="ARBA" id="ARBA00049244"/>
    </source>
</evidence>
<dbReference type="Gene3D" id="1.20.272.10">
    <property type="match status" value="1"/>
</dbReference>
<keyword evidence="9 11" id="KW-0239">DNA-directed DNA polymerase</keyword>
<keyword evidence="7" id="KW-0862">Zinc</keyword>
<dbReference type="Pfam" id="PF13177">
    <property type="entry name" value="DNA_pol3_delta2"/>
    <property type="match status" value="1"/>
</dbReference>
<dbReference type="InterPro" id="IPR003593">
    <property type="entry name" value="AAA+_ATPase"/>
</dbReference>
<evidence type="ECO:0000313" key="14">
    <source>
        <dbReference type="EMBL" id="OGY43054.1"/>
    </source>
</evidence>
<evidence type="ECO:0000256" key="9">
    <source>
        <dbReference type="ARBA" id="ARBA00022932"/>
    </source>
</evidence>
<evidence type="ECO:0000256" key="2">
    <source>
        <dbReference type="ARBA" id="ARBA00022679"/>
    </source>
</evidence>
<dbReference type="CDD" id="cd00009">
    <property type="entry name" value="AAA"/>
    <property type="match status" value="1"/>
</dbReference>
<feature type="domain" description="AAA+ ATPase" evidence="13">
    <location>
        <begin position="36"/>
        <end position="181"/>
    </location>
</feature>
<dbReference type="InterPro" id="IPR050238">
    <property type="entry name" value="DNA_Rep/Repair_Clamp_Loader"/>
</dbReference>
<evidence type="ECO:0000256" key="1">
    <source>
        <dbReference type="ARBA" id="ARBA00006360"/>
    </source>
</evidence>
<dbReference type="GO" id="GO:0003887">
    <property type="term" value="F:DNA-directed DNA polymerase activity"/>
    <property type="evidence" value="ECO:0007669"/>
    <property type="project" value="UniProtKB-KW"/>
</dbReference>
<protein>
    <recommendedName>
        <fullName evidence="11">DNA polymerase III subunit gamma/tau</fullName>
        <ecNumber evidence="11">2.7.7.7</ecNumber>
    </recommendedName>
</protein>
<keyword evidence="2 11" id="KW-0808">Transferase</keyword>
<dbReference type="SMART" id="SM00382">
    <property type="entry name" value="AAA"/>
    <property type="match status" value="1"/>
</dbReference>
<feature type="region of interest" description="Disordered" evidence="12">
    <location>
        <begin position="368"/>
        <end position="400"/>
    </location>
</feature>
<keyword evidence="8 11" id="KW-0067">ATP-binding</keyword>
<evidence type="ECO:0000256" key="5">
    <source>
        <dbReference type="ARBA" id="ARBA00022723"/>
    </source>
</evidence>
<feature type="compositionally biased region" description="Basic and acidic residues" evidence="12">
    <location>
        <begin position="380"/>
        <end position="398"/>
    </location>
</feature>
<evidence type="ECO:0000256" key="4">
    <source>
        <dbReference type="ARBA" id="ARBA00022705"/>
    </source>
</evidence>
<dbReference type="Gene3D" id="3.40.50.300">
    <property type="entry name" value="P-loop containing nucleotide triphosphate hydrolases"/>
    <property type="match status" value="1"/>
</dbReference>
<evidence type="ECO:0000259" key="13">
    <source>
        <dbReference type="SMART" id="SM00382"/>
    </source>
</evidence>
<dbReference type="PANTHER" id="PTHR11669:SF0">
    <property type="entry name" value="PROTEIN STICHEL-LIKE 2"/>
    <property type="match status" value="1"/>
</dbReference>
<sequence>MSQTLYRKYRPQTFSELVGQNHIKTTLQSELETEKIAHAYLFSGPRGLGKTTVARLLAKSVNCLNRKAGKSEPCNDCVACQEIIVGRSLDVLEIDAASHTGVDNVRENIINSSRFTPTSRKFKVFIIDEVHMLSLFAFNALLKTLEEPPAYVIFILATTEIHKVPQTIISRCQHFEFRKINKEEIIKRLNHLVTQEGKKVDELILENIANVSGGCLRDAESLLGQILTLDEKKITLEQSELVLPRSRFDLVLELINYLNIKDTAGALTLINNLVEEGVNLEKFTNDLIEALRKILLLKINKNLIKFSGNLDKESEKKISQTAQNFDLEYLVKIIEILVAKKVELKFAEIQQLPLELAVIEIIESKKESDDKFNPPAPRATKGEEQKKVEPPPESETKKTGRISLTLENIKERWQEVLTGLREHNQSLASTLKICQPKEVTHDGFLEICLQHKFHQQRLNDLKNKKLLEKILAEIFGVELIVRTVIVKDIDLGSWSSENVVNQDNQGLNDIIKTFGGQVVE</sequence>
<organism evidence="14 15">
    <name type="scientific">Candidatus Buchananbacteria bacterium RIFCSPHIGHO2_01_FULL_39_14</name>
    <dbReference type="NCBI Taxonomy" id="1797532"/>
    <lineage>
        <taxon>Bacteria</taxon>
        <taxon>Candidatus Buchananiibacteriota</taxon>
    </lineage>
</organism>
<dbReference type="SUPFAM" id="SSF48019">
    <property type="entry name" value="post-AAA+ oligomerization domain-like"/>
    <property type="match status" value="1"/>
</dbReference>
<gene>
    <name evidence="11" type="primary">dnaX</name>
    <name evidence="14" type="ORF">A2729_03755</name>
</gene>
<dbReference type="AlphaFoldDB" id="A0A1G1XSX5"/>
<evidence type="ECO:0000256" key="11">
    <source>
        <dbReference type="RuleBase" id="RU364063"/>
    </source>
</evidence>
<comment type="catalytic activity">
    <reaction evidence="10 11">
        <text>DNA(n) + a 2'-deoxyribonucleoside 5'-triphosphate = DNA(n+1) + diphosphate</text>
        <dbReference type="Rhea" id="RHEA:22508"/>
        <dbReference type="Rhea" id="RHEA-COMP:17339"/>
        <dbReference type="Rhea" id="RHEA-COMP:17340"/>
        <dbReference type="ChEBI" id="CHEBI:33019"/>
        <dbReference type="ChEBI" id="CHEBI:61560"/>
        <dbReference type="ChEBI" id="CHEBI:173112"/>
        <dbReference type="EC" id="2.7.7.7"/>
    </reaction>
</comment>
<dbReference type="InterPro" id="IPR012763">
    <property type="entry name" value="DNA_pol_III_sug/sutau_N"/>
</dbReference>
<dbReference type="Pfam" id="PF12169">
    <property type="entry name" value="DNA_pol3_gamma3"/>
    <property type="match status" value="1"/>
</dbReference>
<dbReference type="GO" id="GO:0005524">
    <property type="term" value="F:ATP binding"/>
    <property type="evidence" value="ECO:0007669"/>
    <property type="project" value="UniProtKB-KW"/>
</dbReference>
<keyword evidence="3 11" id="KW-0548">Nucleotidyltransferase</keyword>
<dbReference type="InterPro" id="IPR022754">
    <property type="entry name" value="DNA_pol_III_gamma-3"/>
</dbReference>